<dbReference type="AlphaFoldDB" id="A0A812XJP7"/>
<proteinExistence type="predicted"/>
<protein>
    <submittedName>
        <fullName evidence="1">Uncharacterized protein</fullName>
    </submittedName>
</protein>
<keyword evidence="2" id="KW-1185">Reference proteome</keyword>
<dbReference type="Proteomes" id="UP000649617">
    <property type="component" value="Unassembled WGS sequence"/>
</dbReference>
<gene>
    <name evidence="1" type="ORF">SPIL2461_LOCUS20812</name>
</gene>
<name>A0A812XJP7_SYMPI</name>
<evidence type="ECO:0000313" key="2">
    <source>
        <dbReference type="Proteomes" id="UP000649617"/>
    </source>
</evidence>
<comment type="caution">
    <text evidence="1">The sequence shown here is derived from an EMBL/GenBank/DDBJ whole genome shotgun (WGS) entry which is preliminary data.</text>
</comment>
<sequence length="176" mass="18987">KRRALSDIGAVTAHGVGWSARVYIDECNVLGPLRSCKEDAEADLERPRAASSREQLRLAAQRMKPGFASPVSLELCGINVQYPWSPLILAGVKAVEGFTQDADCAIDVGAPPEKARVIGVVRISGCFQYDWLHLGDGPVSGWVVGNTKEAEPTPADSKTMLGRQRPRSLTVSFRAV</sequence>
<dbReference type="OrthoDB" id="46257at2759"/>
<feature type="non-terminal residue" evidence="1">
    <location>
        <position position="1"/>
    </location>
</feature>
<accession>A0A812XJP7</accession>
<reference evidence="1" key="1">
    <citation type="submission" date="2021-02" db="EMBL/GenBank/DDBJ databases">
        <authorList>
            <person name="Dougan E. K."/>
            <person name="Rhodes N."/>
            <person name="Thang M."/>
            <person name="Chan C."/>
        </authorList>
    </citation>
    <scope>NUCLEOTIDE SEQUENCE</scope>
</reference>
<evidence type="ECO:0000313" key="1">
    <source>
        <dbReference type="EMBL" id="CAE7726944.1"/>
    </source>
</evidence>
<dbReference type="EMBL" id="CAJNIZ010045681">
    <property type="protein sequence ID" value="CAE7726944.1"/>
    <property type="molecule type" value="Genomic_DNA"/>
</dbReference>
<organism evidence="1 2">
    <name type="scientific">Symbiodinium pilosum</name>
    <name type="common">Dinoflagellate</name>
    <dbReference type="NCBI Taxonomy" id="2952"/>
    <lineage>
        <taxon>Eukaryota</taxon>
        <taxon>Sar</taxon>
        <taxon>Alveolata</taxon>
        <taxon>Dinophyceae</taxon>
        <taxon>Suessiales</taxon>
        <taxon>Symbiodiniaceae</taxon>
        <taxon>Symbiodinium</taxon>
    </lineage>
</organism>